<organism evidence="1 2">
    <name type="scientific">Candidatus Collierbacteria bacterium GW2011_GWA2_46_26</name>
    <dbReference type="NCBI Taxonomy" id="1618381"/>
    <lineage>
        <taxon>Bacteria</taxon>
        <taxon>Candidatus Collieribacteriota</taxon>
    </lineage>
</organism>
<dbReference type="EMBL" id="LCMI01000006">
    <property type="protein sequence ID" value="KKU33032.1"/>
    <property type="molecule type" value="Genomic_DNA"/>
</dbReference>
<gene>
    <name evidence="1" type="ORF">UX47_C0006G0003</name>
</gene>
<reference evidence="1 2" key="1">
    <citation type="journal article" date="2015" name="Nature">
        <title>rRNA introns, odd ribosomes, and small enigmatic genomes across a large radiation of phyla.</title>
        <authorList>
            <person name="Brown C.T."/>
            <person name="Hug L.A."/>
            <person name="Thomas B.C."/>
            <person name="Sharon I."/>
            <person name="Castelle C.J."/>
            <person name="Singh A."/>
            <person name="Wilkins M.J."/>
            <person name="Williams K.H."/>
            <person name="Banfield J.F."/>
        </authorList>
    </citation>
    <scope>NUCLEOTIDE SEQUENCE [LARGE SCALE GENOMIC DNA]</scope>
</reference>
<sequence>MTVTLISPPDEDLLPVICTCQGHKCKQGHQVTEISDFTVKTLYGADRESPTGSEEIVITCQICGDYAFPPEKKRQALIKAYKVWQKTGQASKSTQWSLSFTCPECNRTSEITRRNLTPGTTADSANYGGDHPSYEVKIVCPVCESRIKARGKIPSGIEMRVIADFHNATAD</sequence>
<accession>A0A0G1PJZ8</accession>
<comment type="caution">
    <text evidence="1">The sequence shown here is derived from an EMBL/GenBank/DDBJ whole genome shotgun (WGS) entry which is preliminary data.</text>
</comment>
<dbReference type="AlphaFoldDB" id="A0A0G1PJZ8"/>
<proteinExistence type="predicted"/>
<protein>
    <submittedName>
        <fullName evidence="1">Uncharacterized protein</fullName>
    </submittedName>
</protein>
<evidence type="ECO:0000313" key="2">
    <source>
        <dbReference type="Proteomes" id="UP000034794"/>
    </source>
</evidence>
<name>A0A0G1PJZ8_9BACT</name>
<dbReference type="Proteomes" id="UP000034794">
    <property type="component" value="Unassembled WGS sequence"/>
</dbReference>
<evidence type="ECO:0000313" key="1">
    <source>
        <dbReference type="EMBL" id="KKU33032.1"/>
    </source>
</evidence>